<evidence type="ECO:0000256" key="4">
    <source>
        <dbReference type="ARBA" id="ARBA00022692"/>
    </source>
</evidence>
<keyword evidence="5" id="KW-0677">Repeat</keyword>
<dbReference type="GO" id="GO:0005741">
    <property type="term" value="C:mitochondrial outer membrane"/>
    <property type="evidence" value="ECO:0007669"/>
    <property type="project" value="UniProtKB-SubCell"/>
</dbReference>
<keyword evidence="3 11" id="KW-0813">Transport</keyword>
<comment type="similarity">
    <text evidence="2 11">Belongs to the mitochondrial carrier (TC 2.A.29) family.</text>
</comment>
<feature type="transmembrane region" description="Helical" evidence="12">
    <location>
        <begin position="186"/>
        <end position="205"/>
    </location>
</feature>
<keyword evidence="8" id="KW-0496">Mitochondrion</keyword>
<evidence type="ECO:0000256" key="11">
    <source>
        <dbReference type="RuleBase" id="RU000488"/>
    </source>
</evidence>
<accession>A0A1W0WCZ5</accession>
<feature type="repeat" description="Solcar" evidence="10">
    <location>
        <begin position="260"/>
        <end position="361"/>
    </location>
</feature>
<evidence type="ECO:0000256" key="6">
    <source>
        <dbReference type="ARBA" id="ARBA00022787"/>
    </source>
</evidence>
<dbReference type="InterPro" id="IPR018108">
    <property type="entry name" value="MCP_transmembrane"/>
</dbReference>
<organism evidence="13 14">
    <name type="scientific">Hypsibius exemplaris</name>
    <name type="common">Freshwater tardigrade</name>
    <dbReference type="NCBI Taxonomy" id="2072580"/>
    <lineage>
        <taxon>Eukaryota</taxon>
        <taxon>Metazoa</taxon>
        <taxon>Ecdysozoa</taxon>
        <taxon>Tardigrada</taxon>
        <taxon>Eutardigrada</taxon>
        <taxon>Parachela</taxon>
        <taxon>Hypsibioidea</taxon>
        <taxon>Hypsibiidae</taxon>
        <taxon>Hypsibius</taxon>
    </lineage>
</organism>
<evidence type="ECO:0000256" key="10">
    <source>
        <dbReference type="PROSITE-ProRule" id="PRU00282"/>
    </source>
</evidence>
<dbReference type="PANTHER" id="PTHR21252">
    <property type="entry name" value="TB1 PROTEIN-RELATED"/>
    <property type="match status" value="1"/>
</dbReference>
<evidence type="ECO:0000256" key="3">
    <source>
        <dbReference type="ARBA" id="ARBA00022448"/>
    </source>
</evidence>
<evidence type="ECO:0000256" key="1">
    <source>
        <dbReference type="ARBA" id="ARBA00004374"/>
    </source>
</evidence>
<comment type="subcellular location">
    <subcellularLocation>
        <location evidence="1">Mitochondrion outer membrane</location>
        <topology evidence="1">Multi-pass membrane protein</topology>
    </subcellularLocation>
</comment>
<dbReference type="Pfam" id="PF00153">
    <property type="entry name" value="Mito_carr"/>
    <property type="match status" value="1"/>
</dbReference>
<dbReference type="EMBL" id="MTYJ01000130">
    <property type="protein sequence ID" value="OQV13094.1"/>
    <property type="molecule type" value="Genomic_DNA"/>
</dbReference>
<reference evidence="14" key="1">
    <citation type="submission" date="2017-01" db="EMBL/GenBank/DDBJ databases">
        <title>Comparative genomics of anhydrobiosis in the tardigrade Hypsibius dujardini.</title>
        <authorList>
            <person name="Yoshida Y."/>
            <person name="Koutsovoulos G."/>
            <person name="Laetsch D."/>
            <person name="Stevens L."/>
            <person name="Kumar S."/>
            <person name="Horikawa D."/>
            <person name="Ishino K."/>
            <person name="Komine S."/>
            <person name="Tomita M."/>
            <person name="Blaxter M."/>
            <person name="Arakawa K."/>
        </authorList>
    </citation>
    <scope>NUCLEOTIDE SEQUENCE [LARGE SCALE GENOMIC DNA]</scope>
    <source>
        <strain evidence="14">Z151</strain>
    </source>
</reference>
<dbReference type="PROSITE" id="PS50920">
    <property type="entry name" value="SOLCAR"/>
    <property type="match status" value="1"/>
</dbReference>
<evidence type="ECO:0000256" key="8">
    <source>
        <dbReference type="ARBA" id="ARBA00023128"/>
    </source>
</evidence>
<dbReference type="Gene3D" id="1.50.40.10">
    <property type="entry name" value="Mitochondrial carrier domain"/>
    <property type="match status" value="1"/>
</dbReference>
<dbReference type="AlphaFoldDB" id="A0A1W0WCZ5"/>
<evidence type="ECO:0000256" key="9">
    <source>
        <dbReference type="ARBA" id="ARBA00023136"/>
    </source>
</evidence>
<dbReference type="SUPFAM" id="SSF103506">
    <property type="entry name" value="Mitochondrial carrier"/>
    <property type="match status" value="1"/>
</dbReference>
<keyword evidence="6" id="KW-1000">Mitochondrion outer membrane</keyword>
<keyword evidence="9 10" id="KW-0472">Membrane</keyword>
<protein>
    <submittedName>
        <fullName evidence="13">Solute carrier family 25 member 46</fullName>
    </submittedName>
</protein>
<evidence type="ECO:0000313" key="14">
    <source>
        <dbReference type="Proteomes" id="UP000192578"/>
    </source>
</evidence>
<keyword evidence="4 10" id="KW-0812">Transmembrane</keyword>
<evidence type="ECO:0000256" key="12">
    <source>
        <dbReference type="SAM" id="Phobius"/>
    </source>
</evidence>
<evidence type="ECO:0000256" key="5">
    <source>
        <dbReference type="ARBA" id="ARBA00022737"/>
    </source>
</evidence>
<evidence type="ECO:0000313" key="13">
    <source>
        <dbReference type="EMBL" id="OQV13094.1"/>
    </source>
</evidence>
<gene>
    <name evidence="13" type="ORF">BV898_12636</name>
</gene>
<keyword evidence="7 12" id="KW-1133">Transmembrane helix</keyword>
<evidence type="ECO:0000256" key="2">
    <source>
        <dbReference type="ARBA" id="ARBA00006375"/>
    </source>
</evidence>
<sequence>MAKYRSYQICETDPDLLDEDTSEITVSSGIIDVAVHRVLVHPFIVLRRQCQVNAWSRKSHVLPFTLVPVVYKLVTKQKIESLIKGLHGVLILDFTTFICEGLISVYSGLPSYALHHQEWNVKLQHYAVKFIAACVTAPMYAAAVQLTVQTIRGRESWNAVDFLKLVAGRYSVWQAPSSGHPLRRTMPVWIIAPLYGGYVVLRLFVASSVQWRLFIWSKHRNERRYRLVPDVADHRKKDITNAYLQTTNVSIASSTRGTIGNIFRRYVARATALVVADLLLYPLETVLNRLCVQGTRAAIDNLDTGVDSIPTVYSFRNPLQCASSILKSNGVSGFYRGVGAVALQVGAYVVIFGSTKVLLSYLDLEDRKTEDKD</sequence>
<dbReference type="PANTHER" id="PTHR21252:SF2">
    <property type="entry name" value="MITOCHONDRIAL OUTER MEMBRANE PROTEIN SLC25A46"/>
    <property type="match status" value="1"/>
</dbReference>
<comment type="caution">
    <text evidence="13">The sequence shown here is derived from an EMBL/GenBank/DDBJ whole genome shotgun (WGS) entry which is preliminary data.</text>
</comment>
<evidence type="ECO:0000256" key="7">
    <source>
        <dbReference type="ARBA" id="ARBA00022989"/>
    </source>
</evidence>
<dbReference type="GO" id="GO:0090149">
    <property type="term" value="P:mitochondrial membrane fission"/>
    <property type="evidence" value="ECO:0007669"/>
    <property type="project" value="InterPro"/>
</dbReference>
<dbReference type="OrthoDB" id="2403262at2759"/>
<keyword evidence="14" id="KW-1185">Reference proteome</keyword>
<dbReference type="InterPro" id="IPR039158">
    <property type="entry name" value="SLC25A46"/>
</dbReference>
<name>A0A1W0WCZ5_HYPEX</name>
<dbReference type="InterPro" id="IPR023395">
    <property type="entry name" value="MCP_dom_sf"/>
</dbReference>
<proteinExistence type="inferred from homology"/>
<dbReference type="Proteomes" id="UP000192578">
    <property type="component" value="Unassembled WGS sequence"/>
</dbReference>
<feature type="transmembrane region" description="Helical" evidence="12">
    <location>
        <begin position="126"/>
        <end position="148"/>
    </location>
</feature>